<comment type="caution">
    <text evidence="1">The sequence shown here is derived from an EMBL/GenBank/DDBJ whole genome shotgun (WGS) entry which is preliminary data.</text>
</comment>
<name>A0A4C1SP05_EUMVA</name>
<reference evidence="1 2" key="1">
    <citation type="journal article" date="2019" name="Commun. Biol.">
        <title>The bagworm genome reveals a unique fibroin gene that provides high tensile strength.</title>
        <authorList>
            <person name="Kono N."/>
            <person name="Nakamura H."/>
            <person name="Ohtoshi R."/>
            <person name="Tomita M."/>
            <person name="Numata K."/>
            <person name="Arakawa K."/>
        </authorList>
    </citation>
    <scope>NUCLEOTIDE SEQUENCE [LARGE SCALE GENOMIC DNA]</scope>
</reference>
<proteinExistence type="predicted"/>
<dbReference type="EMBL" id="BGZK01007427">
    <property type="protein sequence ID" value="GBP03889.1"/>
    <property type="molecule type" value="Genomic_DNA"/>
</dbReference>
<keyword evidence="2" id="KW-1185">Reference proteome</keyword>
<evidence type="ECO:0000313" key="1">
    <source>
        <dbReference type="EMBL" id="GBP03889.1"/>
    </source>
</evidence>
<gene>
    <name evidence="1" type="ORF">EVAR_91330_1</name>
</gene>
<evidence type="ECO:0000313" key="2">
    <source>
        <dbReference type="Proteomes" id="UP000299102"/>
    </source>
</evidence>
<dbReference type="OrthoDB" id="8193306at2759"/>
<dbReference type="Proteomes" id="UP000299102">
    <property type="component" value="Unassembled WGS sequence"/>
</dbReference>
<protein>
    <submittedName>
        <fullName evidence="1">Uncharacterized protein</fullName>
    </submittedName>
</protein>
<accession>A0A4C1SP05</accession>
<organism evidence="1 2">
    <name type="scientific">Eumeta variegata</name>
    <name type="common">Bagworm moth</name>
    <name type="synonym">Eumeta japonica</name>
    <dbReference type="NCBI Taxonomy" id="151549"/>
    <lineage>
        <taxon>Eukaryota</taxon>
        <taxon>Metazoa</taxon>
        <taxon>Ecdysozoa</taxon>
        <taxon>Arthropoda</taxon>
        <taxon>Hexapoda</taxon>
        <taxon>Insecta</taxon>
        <taxon>Pterygota</taxon>
        <taxon>Neoptera</taxon>
        <taxon>Endopterygota</taxon>
        <taxon>Lepidoptera</taxon>
        <taxon>Glossata</taxon>
        <taxon>Ditrysia</taxon>
        <taxon>Tineoidea</taxon>
        <taxon>Psychidae</taxon>
        <taxon>Oiketicinae</taxon>
        <taxon>Eumeta</taxon>
    </lineage>
</organism>
<dbReference type="AlphaFoldDB" id="A0A4C1SP05"/>
<sequence>MAKEIYIFLGDKKKGRPPKTYDDVNLKTKRKKQEELLSTHTSSEIKDSFKALLKNTQPKEVEKVVDVLPTASPKRLKRIIQSIVTPKSKSAFTNEEALGLILNMGLTRNEYNILRTAVIGKGYDIFLAANQ</sequence>